<proteinExistence type="predicted"/>
<name>A0A2G9YX98_9BACT</name>
<organism evidence="1 2">
    <name type="scientific">Candidatus Nealsonbacteria bacterium CG23_combo_of_CG06-09_8_20_14_all_38_19</name>
    <dbReference type="NCBI Taxonomy" id="1974721"/>
    <lineage>
        <taxon>Bacteria</taxon>
        <taxon>Candidatus Nealsoniibacteriota</taxon>
    </lineage>
</organism>
<sequence>MYLQDEVNKSMKEKNKRFCLFCGYELVLKDYGEPEMKDCYLSNEEFLEKNKKPGKCRRKHYCYGCKKFID</sequence>
<gene>
    <name evidence="1" type="ORF">COX36_01290</name>
</gene>
<evidence type="ECO:0000313" key="1">
    <source>
        <dbReference type="EMBL" id="PIP23809.1"/>
    </source>
</evidence>
<dbReference type="EMBL" id="PCRP01000019">
    <property type="protein sequence ID" value="PIP23809.1"/>
    <property type="molecule type" value="Genomic_DNA"/>
</dbReference>
<accession>A0A2G9YX98</accession>
<protein>
    <submittedName>
        <fullName evidence="1">Uncharacterized protein</fullName>
    </submittedName>
</protein>
<reference evidence="1 2" key="1">
    <citation type="submission" date="2017-09" db="EMBL/GenBank/DDBJ databases">
        <title>Depth-based differentiation of microbial function through sediment-hosted aquifers and enrichment of novel symbionts in the deep terrestrial subsurface.</title>
        <authorList>
            <person name="Probst A.J."/>
            <person name="Ladd B."/>
            <person name="Jarett J.K."/>
            <person name="Geller-Mcgrath D.E."/>
            <person name="Sieber C.M."/>
            <person name="Emerson J.B."/>
            <person name="Anantharaman K."/>
            <person name="Thomas B.C."/>
            <person name="Malmstrom R."/>
            <person name="Stieglmeier M."/>
            <person name="Klingl A."/>
            <person name="Woyke T."/>
            <person name="Ryan C.M."/>
            <person name="Banfield J.F."/>
        </authorList>
    </citation>
    <scope>NUCLEOTIDE SEQUENCE [LARGE SCALE GENOMIC DNA]</scope>
    <source>
        <strain evidence="1">CG23_combo_of_CG06-09_8_20_14_all_38_19</strain>
    </source>
</reference>
<evidence type="ECO:0000313" key="2">
    <source>
        <dbReference type="Proteomes" id="UP000230273"/>
    </source>
</evidence>
<dbReference type="Proteomes" id="UP000230273">
    <property type="component" value="Unassembled WGS sequence"/>
</dbReference>
<dbReference type="AlphaFoldDB" id="A0A2G9YX98"/>
<comment type="caution">
    <text evidence="1">The sequence shown here is derived from an EMBL/GenBank/DDBJ whole genome shotgun (WGS) entry which is preliminary data.</text>
</comment>